<dbReference type="Gene3D" id="2.30.30.140">
    <property type="match status" value="1"/>
</dbReference>
<evidence type="ECO:0000313" key="2">
    <source>
        <dbReference type="EMBL" id="KAI5081683.1"/>
    </source>
</evidence>
<evidence type="ECO:0000313" key="3">
    <source>
        <dbReference type="Proteomes" id="UP000886520"/>
    </source>
</evidence>
<reference evidence="2" key="1">
    <citation type="submission" date="2021-01" db="EMBL/GenBank/DDBJ databases">
        <title>Adiantum capillus-veneris genome.</title>
        <authorList>
            <person name="Fang Y."/>
            <person name="Liao Q."/>
        </authorList>
    </citation>
    <scope>NUCLEOTIDE SEQUENCE</scope>
    <source>
        <strain evidence="2">H3</strain>
        <tissue evidence="2">Leaf</tissue>
    </source>
</reference>
<keyword evidence="3" id="KW-1185">Reference proteome</keyword>
<gene>
    <name evidence="2" type="ORF">GOP47_0001426</name>
</gene>
<name>A0A9D4ZN20_ADICA</name>
<sequence>MSKLQLKDSSHSKGFVQNVVAKMGLVVQDEPCLTAVPTKNRASTEAGNVERETEGDIERETEGKTNAREEGRLEEGNQGPKFLKAKQGVSLSHRVCTRLDEEEILYETSGSKVRSRLVCPGDVGCIPQWIEEGDFVLARQTQDLNSTAFVRSVDMDNERALVAWEDEEHGQEWVDWKHIYKVMQ</sequence>
<dbReference type="Proteomes" id="UP000886520">
    <property type="component" value="Chromosome 2"/>
</dbReference>
<comment type="caution">
    <text evidence="2">The sequence shown here is derived from an EMBL/GenBank/DDBJ whole genome shotgun (WGS) entry which is preliminary data.</text>
</comment>
<dbReference type="EMBL" id="JABFUD020000003">
    <property type="protein sequence ID" value="KAI5081683.1"/>
    <property type="molecule type" value="Genomic_DNA"/>
</dbReference>
<feature type="compositionally biased region" description="Basic and acidic residues" evidence="1">
    <location>
        <begin position="48"/>
        <end position="75"/>
    </location>
</feature>
<dbReference type="AlphaFoldDB" id="A0A9D4ZN20"/>
<proteinExistence type="predicted"/>
<feature type="non-terminal residue" evidence="2">
    <location>
        <position position="184"/>
    </location>
</feature>
<feature type="region of interest" description="Disordered" evidence="1">
    <location>
        <begin position="38"/>
        <end position="80"/>
    </location>
</feature>
<protein>
    <submittedName>
        <fullName evidence="2">Uncharacterized protein</fullName>
    </submittedName>
</protein>
<organism evidence="2 3">
    <name type="scientific">Adiantum capillus-veneris</name>
    <name type="common">Maidenhair fern</name>
    <dbReference type="NCBI Taxonomy" id="13818"/>
    <lineage>
        <taxon>Eukaryota</taxon>
        <taxon>Viridiplantae</taxon>
        <taxon>Streptophyta</taxon>
        <taxon>Embryophyta</taxon>
        <taxon>Tracheophyta</taxon>
        <taxon>Polypodiopsida</taxon>
        <taxon>Polypodiidae</taxon>
        <taxon>Polypodiales</taxon>
        <taxon>Pteridineae</taxon>
        <taxon>Pteridaceae</taxon>
        <taxon>Vittarioideae</taxon>
        <taxon>Adiantum</taxon>
    </lineage>
</organism>
<accession>A0A9D4ZN20</accession>
<evidence type="ECO:0000256" key="1">
    <source>
        <dbReference type="SAM" id="MobiDB-lite"/>
    </source>
</evidence>